<accession>A0A7C2K120</accession>
<evidence type="ECO:0000313" key="2">
    <source>
        <dbReference type="EMBL" id="HEN16522.1"/>
    </source>
</evidence>
<reference evidence="2" key="1">
    <citation type="journal article" date="2020" name="mSystems">
        <title>Genome- and Community-Level Interaction Insights into Carbon Utilization and Element Cycling Functions of Hydrothermarchaeota in Hydrothermal Sediment.</title>
        <authorList>
            <person name="Zhou Z."/>
            <person name="Liu Y."/>
            <person name="Xu W."/>
            <person name="Pan J."/>
            <person name="Luo Z.H."/>
            <person name="Li M."/>
        </authorList>
    </citation>
    <scope>NUCLEOTIDE SEQUENCE [LARGE SCALE GENOMIC DNA]</scope>
    <source>
        <strain evidence="2">SpSt-339</strain>
    </source>
</reference>
<dbReference type="EMBL" id="DSOK01000379">
    <property type="protein sequence ID" value="HEN16522.1"/>
    <property type="molecule type" value="Genomic_DNA"/>
</dbReference>
<name>A0A7C2K120_9PLAN</name>
<feature type="region of interest" description="Disordered" evidence="1">
    <location>
        <begin position="51"/>
        <end position="110"/>
    </location>
</feature>
<evidence type="ECO:0000256" key="1">
    <source>
        <dbReference type="SAM" id="MobiDB-lite"/>
    </source>
</evidence>
<sequence>MSTIGSGGLPSIPLTGSVAGLAGQQKVAAGNQQASEAAERKFQLDQQALTEKAVGDIGDPDAAGDRDADGREPWRFIGRRGGSGSGSDGSGSPRAKDPDGERGGQLDLEA</sequence>
<organism evidence="2">
    <name type="scientific">Schlesneria paludicola</name>
    <dbReference type="NCBI Taxonomy" id="360056"/>
    <lineage>
        <taxon>Bacteria</taxon>
        <taxon>Pseudomonadati</taxon>
        <taxon>Planctomycetota</taxon>
        <taxon>Planctomycetia</taxon>
        <taxon>Planctomycetales</taxon>
        <taxon>Planctomycetaceae</taxon>
        <taxon>Schlesneria</taxon>
    </lineage>
</organism>
<proteinExistence type="predicted"/>
<dbReference type="AlphaFoldDB" id="A0A7C2K120"/>
<feature type="compositionally biased region" description="Gly residues" evidence="1">
    <location>
        <begin position="79"/>
        <end position="89"/>
    </location>
</feature>
<gene>
    <name evidence="2" type="ORF">ENQ76_13760</name>
</gene>
<comment type="caution">
    <text evidence="2">The sequence shown here is derived from an EMBL/GenBank/DDBJ whole genome shotgun (WGS) entry which is preliminary data.</text>
</comment>
<feature type="compositionally biased region" description="Basic and acidic residues" evidence="1">
    <location>
        <begin position="94"/>
        <end position="104"/>
    </location>
</feature>
<feature type="compositionally biased region" description="Basic and acidic residues" evidence="1">
    <location>
        <begin position="63"/>
        <end position="74"/>
    </location>
</feature>
<protein>
    <submittedName>
        <fullName evidence="2">Uncharacterized protein</fullName>
    </submittedName>
</protein>